<dbReference type="Proteomes" id="UP001140066">
    <property type="component" value="Unassembled WGS sequence"/>
</dbReference>
<feature type="non-terminal residue" evidence="1">
    <location>
        <position position="1"/>
    </location>
</feature>
<sequence length="149" mass="16569">GPAASFMLNGVIQSLRTGLIPGNRNADNIGRELEANEYALYLSKSIQTTGIKAGLLKSFGFGQVGGELLVVHPDYLLAALTKEQLDKYNGKLQKRSSKSERYWQDTLVGNHPFVQVKSHPPFTAEQEKSVYLNPLARAKRDLKSGEYRF</sequence>
<evidence type="ECO:0000313" key="1">
    <source>
        <dbReference type="EMBL" id="KAJ2783249.1"/>
    </source>
</evidence>
<gene>
    <name evidence="1" type="primary">fas2_9</name>
    <name evidence="1" type="ORF">GGI18_003535</name>
</gene>
<evidence type="ECO:0000313" key="2">
    <source>
        <dbReference type="Proteomes" id="UP001140066"/>
    </source>
</evidence>
<accession>A0ACC1KBY6</accession>
<keyword evidence="1" id="KW-0808">Transferase</keyword>
<protein>
    <submittedName>
        <fullName evidence="1">Fatty acid synthase alpha subunit Lsd1</fullName>
        <ecNumber evidence="1">2.3.1.86</ecNumber>
    </submittedName>
</protein>
<reference evidence="1" key="1">
    <citation type="submission" date="2022-07" db="EMBL/GenBank/DDBJ databases">
        <title>Phylogenomic reconstructions and comparative analyses of Kickxellomycotina fungi.</title>
        <authorList>
            <person name="Reynolds N.K."/>
            <person name="Stajich J.E."/>
            <person name="Barry K."/>
            <person name="Grigoriev I.V."/>
            <person name="Crous P."/>
            <person name="Smith M.E."/>
        </authorList>
    </citation>
    <scope>NUCLEOTIDE SEQUENCE</scope>
    <source>
        <strain evidence="1">BCRC 34191</strain>
    </source>
</reference>
<dbReference type="EC" id="2.3.1.86" evidence="1"/>
<organism evidence="1 2">
    <name type="scientific">Coemansia linderi</name>
    <dbReference type="NCBI Taxonomy" id="2663919"/>
    <lineage>
        <taxon>Eukaryota</taxon>
        <taxon>Fungi</taxon>
        <taxon>Fungi incertae sedis</taxon>
        <taxon>Zoopagomycota</taxon>
        <taxon>Kickxellomycotina</taxon>
        <taxon>Kickxellomycetes</taxon>
        <taxon>Kickxellales</taxon>
        <taxon>Kickxellaceae</taxon>
        <taxon>Coemansia</taxon>
    </lineage>
</organism>
<keyword evidence="2" id="KW-1185">Reference proteome</keyword>
<name>A0ACC1KBY6_9FUNG</name>
<proteinExistence type="predicted"/>
<dbReference type="EMBL" id="JANBUK010001262">
    <property type="protein sequence ID" value="KAJ2783249.1"/>
    <property type="molecule type" value="Genomic_DNA"/>
</dbReference>
<comment type="caution">
    <text evidence="1">The sequence shown here is derived from an EMBL/GenBank/DDBJ whole genome shotgun (WGS) entry which is preliminary data.</text>
</comment>
<keyword evidence="1" id="KW-0012">Acyltransferase</keyword>